<organism evidence="3 4">
    <name type="scientific">Parachitinimonas caeni</name>
    <dbReference type="NCBI Taxonomy" id="3031301"/>
    <lineage>
        <taxon>Bacteria</taxon>
        <taxon>Pseudomonadati</taxon>
        <taxon>Pseudomonadota</taxon>
        <taxon>Betaproteobacteria</taxon>
        <taxon>Neisseriales</taxon>
        <taxon>Chitinibacteraceae</taxon>
        <taxon>Parachitinimonas</taxon>
    </lineage>
</organism>
<name>A0ABT7DU47_9NEIS</name>
<accession>A0ABT7DU47</accession>
<dbReference type="InterPro" id="IPR046703">
    <property type="entry name" value="DUF6776"/>
</dbReference>
<sequence>MKTHISWPLRIVFALGCALGLFAIGYFLYEFGRQKGTEEVLADQRLRSIQSENELLRRELVDQKGRQAGQAQTLKVELTTRESLIDQLRQSQSENAKLREEVAFYETLLTKTDRSPALSIESFRAEPQGSGYRIRLLLLQGQSSPEPFKGEVEFKLVAKGNGQAHATLWPVGHRLPLDVRRFARIEQEIPALRLQQVEVRIYAAGDSKVRLSRTFDVKG</sequence>
<evidence type="ECO:0000256" key="1">
    <source>
        <dbReference type="SAM" id="Coils"/>
    </source>
</evidence>
<dbReference type="Proteomes" id="UP001172778">
    <property type="component" value="Unassembled WGS sequence"/>
</dbReference>
<feature type="coiled-coil region" evidence="1">
    <location>
        <begin position="46"/>
        <end position="108"/>
    </location>
</feature>
<feature type="transmembrane region" description="Helical" evidence="2">
    <location>
        <begin position="7"/>
        <end position="29"/>
    </location>
</feature>
<proteinExistence type="predicted"/>
<keyword evidence="1" id="KW-0175">Coiled coil</keyword>
<dbReference type="EMBL" id="JARRAF010000005">
    <property type="protein sequence ID" value="MDK2123602.1"/>
    <property type="molecule type" value="Genomic_DNA"/>
</dbReference>
<keyword evidence="2" id="KW-0472">Membrane</keyword>
<keyword evidence="4" id="KW-1185">Reference proteome</keyword>
<dbReference type="Pfam" id="PF20567">
    <property type="entry name" value="DUF6776"/>
    <property type="match status" value="1"/>
</dbReference>
<gene>
    <name evidence="3" type="ORF">PZA18_06020</name>
</gene>
<reference evidence="3" key="1">
    <citation type="submission" date="2023-03" db="EMBL/GenBank/DDBJ databases">
        <title>Chitinimonas shenzhenensis gen. nov., sp. nov., a novel member of family Burkholderiaceae isolated from activated sludge collected in Shen Zhen, China.</title>
        <authorList>
            <person name="Wang X."/>
        </authorList>
    </citation>
    <scope>NUCLEOTIDE SEQUENCE</scope>
    <source>
        <strain evidence="3">DQS-5</strain>
    </source>
</reference>
<evidence type="ECO:0000313" key="3">
    <source>
        <dbReference type="EMBL" id="MDK2123602.1"/>
    </source>
</evidence>
<keyword evidence="2" id="KW-0812">Transmembrane</keyword>
<dbReference type="RefSeq" id="WP_284099901.1">
    <property type="nucleotide sequence ID" value="NZ_JARRAF010000005.1"/>
</dbReference>
<keyword evidence="2" id="KW-1133">Transmembrane helix</keyword>
<protein>
    <submittedName>
        <fullName evidence="3">Uncharacterized protein</fullName>
    </submittedName>
</protein>
<comment type="caution">
    <text evidence="3">The sequence shown here is derived from an EMBL/GenBank/DDBJ whole genome shotgun (WGS) entry which is preliminary data.</text>
</comment>
<evidence type="ECO:0000313" key="4">
    <source>
        <dbReference type="Proteomes" id="UP001172778"/>
    </source>
</evidence>
<evidence type="ECO:0000256" key="2">
    <source>
        <dbReference type="SAM" id="Phobius"/>
    </source>
</evidence>